<comment type="similarity">
    <text evidence="3">Belongs to the transketolase family.</text>
</comment>
<dbReference type="InterPro" id="IPR029061">
    <property type="entry name" value="THDP-binding"/>
</dbReference>
<comment type="cofactor">
    <cofactor evidence="2">
        <name>thiamine diphosphate</name>
        <dbReference type="ChEBI" id="CHEBI:58937"/>
    </cofactor>
</comment>
<dbReference type="InterPro" id="IPR005475">
    <property type="entry name" value="Transketolase-like_Pyr-bd"/>
</dbReference>
<evidence type="ECO:0000313" key="10">
    <source>
        <dbReference type="EMBL" id="GAA5414930.1"/>
    </source>
</evidence>
<reference evidence="10" key="1">
    <citation type="submission" date="2024-02" db="EMBL/GenBank/DDBJ databases">
        <title>Draft genome sequence of new strains in genus Ureaplasma.</title>
        <authorList>
            <person name="Nakajima Y."/>
            <person name="Segawa T."/>
        </authorList>
    </citation>
    <scope>NUCLEOTIDE SEQUENCE [LARGE SCALE GENOMIC DNA]</scope>
    <source>
        <strain evidence="10">OM1</strain>
    </source>
</reference>
<evidence type="ECO:0000256" key="8">
    <source>
        <dbReference type="ARBA" id="ARBA00049473"/>
    </source>
</evidence>
<dbReference type="Proteomes" id="UP001449582">
    <property type="component" value="Unassembled WGS sequence"/>
</dbReference>
<dbReference type="PANTHER" id="PTHR43522:SF2">
    <property type="entry name" value="TRANSKETOLASE 1-RELATED"/>
    <property type="match status" value="1"/>
</dbReference>
<dbReference type="SUPFAM" id="SSF52922">
    <property type="entry name" value="TK C-terminal domain-like"/>
    <property type="match status" value="1"/>
</dbReference>
<gene>
    <name evidence="10" type="ORF">UREOM_6410</name>
</gene>
<evidence type="ECO:0000256" key="2">
    <source>
        <dbReference type="ARBA" id="ARBA00001964"/>
    </source>
</evidence>
<feature type="domain" description="Transketolase-like pyrimidine-binding" evidence="9">
    <location>
        <begin position="345"/>
        <end position="515"/>
    </location>
</feature>
<dbReference type="InterPro" id="IPR005474">
    <property type="entry name" value="Transketolase_N"/>
</dbReference>
<dbReference type="InterPro" id="IPR020826">
    <property type="entry name" value="Transketolase_BS"/>
</dbReference>
<dbReference type="Pfam" id="PF02779">
    <property type="entry name" value="Transket_pyr"/>
    <property type="match status" value="1"/>
</dbReference>
<dbReference type="PANTHER" id="PTHR43522">
    <property type="entry name" value="TRANSKETOLASE"/>
    <property type="match status" value="1"/>
</dbReference>
<dbReference type="PROSITE" id="PS00802">
    <property type="entry name" value="TRANSKETOLASE_2"/>
    <property type="match status" value="1"/>
</dbReference>
<keyword evidence="5" id="KW-0479">Metal-binding</keyword>
<comment type="caution">
    <text evidence="10">The sequence shown here is derived from an EMBL/GenBank/DDBJ whole genome shotgun (WGS) entry which is preliminary data.</text>
</comment>
<accession>A0ABP9U7B9</accession>
<keyword evidence="6" id="KW-0460">Magnesium</keyword>
<dbReference type="RefSeq" id="WP_353290091.1">
    <property type="nucleotide sequence ID" value="NZ_BAABQM010000005.1"/>
</dbReference>
<evidence type="ECO:0000256" key="5">
    <source>
        <dbReference type="ARBA" id="ARBA00022723"/>
    </source>
</evidence>
<evidence type="ECO:0000313" key="11">
    <source>
        <dbReference type="Proteomes" id="UP001449582"/>
    </source>
</evidence>
<dbReference type="EMBL" id="BAABQM010000005">
    <property type="protein sequence ID" value="GAA5414930.1"/>
    <property type="molecule type" value="Genomic_DNA"/>
</dbReference>
<keyword evidence="4" id="KW-0808">Transferase</keyword>
<evidence type="ECO:0000256" key="1">
    <source>
        <dbReference type="ARBA" id="ARBA00001946"/>
    </source>
</evidence>
<keyword evidence="11" id="KW-1185">Reference proteome</keyword>
<dbReference type="SUPFAM" id="SSF52518">
    <property type="entry name" value="Thiamin diphosphate-binding fold (THDP-binding)"/>
    <property type="match status" value="2"/>
</dbReference>
<proteinExistence type="inferred from homology"/>
<organism evidence="10 11">
    <name type="scientific">Ureaplasma ceti</name>
    <dbReference type="NCBI Taxonomy" id="3119530"/>
    <lineage>
        <taxon>Bacteria</taxon>
        <taxon>Bacillati</taxon>
        <taxon>Mycoplasmatota</taxon>
        <taxon>Mycoplasmoidales</taxon>
        <taxon>Mycoplasmoidaceae</taxon>
        <taxon>Ureaplasma</taxon>
    </lineage>
</organism>
<evidence type="ECO:0000256" key="6">
    <source>
        <dbReference type="ARBA" id="ARBA00022842"/>
    </source>
</evidence>
<dbReference type="InterPro" id="IPR055152">
    <property type="entry name" value="Transketolase-like_C_2"/>
</dbReference>
<dbReference type="InterPro" id="IPR033247">
    <property type="entry name" value="Transketolase_fam"/>
</dbReference>
<evidence type="ECO:0000256" key="4">
    <source>
        <dbReference type="ARBA" id="ARBA00022679"/>
    </source>
</evidence>
<dbReference type="InterPro" id="IPR009014">
    <property type="entry name" value="Transketo_C/PFOR_II"/>
</dbReference>
<name>A0ABP9U7B9_9BACT</name>
<keyword evidence="7" id="KW-0786">Thiamine pyrophosphate</keyword>
<dbReference type="CDD" id="cd07033">
    <property type="entry name" value="TPP_PYR_DXS_TK_like"/>
    <property type="match status" value="1"/>
</dbReference>
<comment type="cofactor">
    <cofactor evidence="1">
        <name>Mg(2+)</name>
        <dbReference type="ChEBI" id="CHEBI:18420"/>
    </cofactor>
</comment>
<comment type="catalytic activity">
    <reaction evidence="8">
        <text>D-sedoheptulose 7-phosphate + D-glyceraldehyde 3-phosphate = aldehydo-D-ribose 5-phosphate + D-xylulose 5-phosphate</text>
        <dbReference type="Rhea" id="RHEA:10508"/>
        <dbReference type="ChEBI" id="CHEBI:57483"/>
        <dbReference type="ChEBI" id="CHEBI:57737"/>
        <dbReference type="ChEBI" id="CHEBI:58273"/>
        <dbReference type="ChEBI" id="CHEBI:59776"/>
        <dbReference type="EC" id="2.2.1.1"/>
    </reaction>
</comment>
<dbReference type="Gene3D" id="3.40.50.920">
    <property type="match status" value="1"/>
</dbReference>
<protein>
    <submittedName>
        <fullName evidence="10">Transketolase</fullName>
    </submittedName>
</protein>
<evidence type="ECO:0000256" key="3">
    <source>
        <dbReference type="ARBA" id="ARBA00007131"/>
    </source>
</evidence>
<evidence type="ECO:0000259" key="9">
    <source>
        <dbReference type="SMART" id="SM00861"/>
    </source>
</evidence>
<dbReference type="Gene3D" id="3.40.50.970">
    <property type="match status" value="2"/>
</dbReference>
<dbReference type="Pfam" id="PF00456">
    <property type="entry name" value="Transketolase_N"/>
    <property type="match status" value="1"/>
</dbReference>
<dbReference type="SMART" id="SM00861">
    <property type="entry name" value="Transket_pyr"/>
    <property type="match status" value="1"/>
</dbReference>
<sequence>MNISKYVNAIRSLGLQSIMEAKQGHPGMVVSAAPITYSVYANEVNISVDNPNWINRDRVVLSAGHGSMSLYPILHFCGLLSMEDMKHFRHRFSKTPGHPESYVTPFIDATTGPLGQGVSNAVGMAIAEVYLRHEFAKLPGLIDHYTYCIVGDGDLQEGISYEAMSLAGKLKLNKLIMLHDSNRYQLESSVDMVNIENLQKRVESMGWLYLSCDNNPQNITRCIDIAKRQVHQPCFIEIHTEIGEGLTFADSYEAHGGGIKESEIESFNKHFDCDFDNWTFDKDVYEHFEEKVIKKGTDKYKNWVKLLQYYKLKQPEETEKFIKQARGEFTDWKEVIDINALPKDVATRAVAGKILEQIQNAGVKDTIILSPDVSKSTSIKFKGEPFNENRHSSYIMTGIREFAMSGIQNGILLHRGLRCISSSFMAFSDYFKAGIRLGAISKLPSVYVLTHDSILLGSDGPTHQPVEHLAGLRAMPNVEVLRPCDEVEVYAAFIEAMSSVDTTYCIVLTRQATKSGFKTSVPSALAYGGYLIYNNADNLTNLTILASGSEVALAVKTADFLLENYNLTSEVFSVPNLNKFVQTKDLKTTLDSSVGVFAIEAGNDSMWYRLAIYDSRFTTIEVPGYGHSMDGNVLYNLYGFNPQAIAYKVINSFLPTNRELIDKVNNDYLQFRNEFIAKK</sequence>
<dbReference type="CDD" id="cd02012">
    <property type="entry name" value="TPP_TK"/>
    <property type="match status" value="1"/>
</dbReference>
<dbReference type="Pfam" id="PF22613">
    <property type="entry name" value="Transketolase_C_1"/>
    <property type="match status" value="1"/>
</dbReference>
<evidence type="ECO:0000256" key="7">
    <source>
        <dbReference type="ARBA" id="ARBA00023052"/>
    </source>
</evidence>